<keyword evidence="5 14" id="KW-1133">Transmembrane helix</keyword>
<comment type="subcellular location">
    <subcellularLocation>
        <location evidence="1">Cell membrane</location>
        <topology evidence="1">Multi-pass membrane protein</topology>
    </subcellularLocation>
</comment>
<evidence type="ECO:0000256" key="12">
    <source>
        <dbReference type="RuleBase" id="RU000688"/>
    </source>
</evidence>
<protein>
    <submittedName>
        <fullName evidence="17">G-protein coupled receptor 183-B</fullName>
    </submittedName>
</protein>
<dbReference type="GO" id="GO:0008142">
    <property type="term" value="F:oxysterol binding"/>
    <property type="evidence" value="ECO:0007669"/>
    <property type="project" value="InterPro"/>
</dbReference>
<dbReference type="InterPro" id="IPR047160">
    <property type="entry name" value="GP183-like"/>
</dbReference>
<dbReference type="PANTHER" id="PTHR24237">
    <property type="entry name" value="G-PROTEIN COUPLED RECEPTOR"/>
    <property type="match status" value="1"/>
</dbReference>
<feature type="transmembrane region" description="Helical" evidence="14">
    <location>
        <begin position="141"/>
        <end position="161"/>
    </location>
</feature>
<feature type="domain" description="G-protein coupled receptors family 1 profile" evidence="15">
    <location>
        <begin position="42"/>
        <end position="302"/>
    </location>
</feature>
<evidence type="ECO:0000256" key="8">
    <source>
        <dbReference type="ARBA" id="ARBA00023136"/>
    </source>
</evidence>
<dbReference type="Gene3D" id="1.20.1070.10">
    <property type="entry name" value="Rhodopsin 7-helix transmembrane proteins"/>
    <property type="match status" value="1"/>
</dbReference>
<evidence type="ECO:0000256" key="9">
    <source>
        <dbReference type="ARBA" id="ARBA00023157"/>
    </source>
</evidence>
<feature type="transmembrane region" description="Helical" evidence="14">
    <location>
        <begin position="63"/>
        <end position="84"/>
    </location>
</feature>
<dbReference type="PANTHER" id="PTHR24237:SF7">
    <property type="entry name" value="G-PROTEIN COUPLED RECEPTOR 183"/>
    <property type="match status" value="1"/>
</dbReference>
<dbReference type="AlphaFoldDB" id="A0A6J2VWH0"/>
<feature type="transmembrane region" description="Helical" evidence="14">
    <location>
        <begin position="278"/>
        <end position="305"/>
    </location>
</feature>
<dbReference type="SUPFAM" id="SSF81321">
    <property type="entry name" value="Family A G protein-coupled receptor-like"/>
    <property type="match status" value="1"/>
</dbReference>
<dbReference type="PRINTS" id="PR01157">
    <property type="entry name" value="P2YPURNOCPTR"/>
</dbReference>
<comment type="similarity">
    <text evidence="12">Belongs to the G-protein coupled receptor 1 family.</text>
</comment>
<accession>A0A6J2VWH0</accession>
<dbReference type="GO" id="GO:0002250">
    <property type="term" value="P:adaptive immune response"/>
    <property type="evidence" value="ECO:0007669"/>
    <property type="project" value="UniProtKB-KW"/>
</dbReference>
<dbReference type="PROSITE" id="PS50262">
    <property type="entry name" value="G_PROTEIN_RECEP_F1_2"/>
    <property type="match status" value="1"/>
</dbReference>
<dbReference type="RefSeq" id="XP_030636154.1">
    <property type="nucleotide sequence ID" value="XM_030780294.1"/>
</dbReference>
<keyword evidence="16" id="KW-1185">Reference proteome</keyword>
<evidence type="ECO:0000256" key="7">
    <source>
        <dbReference type="ARBA" id="ARBA00023130"/>
    </source>
</evidence>
<dbReference type="GeneID" id="115817053"/>
<evidence type="ECO:0000256" key="14">
    <source>
        <dbReference type="SAM" id="Phobius"/>
    </source>
</evidence>
<evidence type="ECO:0000259" key="15">
    <source>
        <dbReference type="PROSITE" id="PS50262"/>
    </source>
</evidence>
<feature type="compositionally biased region" description="Polar residues" evidence="13">
    <location>
        <begin position="352"/>
        <end position="361"/>
    </location>
</feature>
<dbReference type="FunFam" id="1.20.1070.10:FF:000017">
    <property type="entry name" value="lysophosphatidic acid receptor 4"/>
    <property type="match status" value="1"/>
</dbReference>
<keyword evidence="4" id="KW-0391">Immunity</keyword>
<keyword evidence="7" id="KW-1064">Adaptive immunity</keyword>
<keyword evidence="2" id="KW-1003">Cell membrane</keyword>
<evidence type="ECO:0000313" key="17">
    <source>
        <dbReference type="RefSeq" id="XP_030636154.1"/>
    </source>
</evidence>
<reference evidence="17" key="1">
    <citation type="submission" date="2025-08" db="UniProtKB">
        <authorList>
            <consortium name="RefSeq"/>
        </authorList>
    </citation>
    <scope>IDENTIFICATION</scope>
</reference>
<evidence type="ECO:0000256" key="13">
    <source>
        <dbReference type="SAM" id="MobiDB-lite"/>
    </source>
</evidence>
<dbReference type="InParanoid" id="A0A6J2VWH0"/>
<feature type="transmembrane region" description="Helical" evidence="14">
    <location>
        <begin position="238"/>
        <end position="258"/>
    </location>
</feature>
<feature type="compositionally biased region" description="Basic and acidic residues" evidence="13">
    <location>
        <begin position="331"/>
        <end position="348"/>
    </location>
</feature>
<dbReference type="InterPro" id="IPR000276">
    <property type="entry name" value="GPCR_Rhodpsn"/>
</dbReference>
<feature type="region of interest" description="Disordered" evidence="13">
    <location>
        <begin position="326"/>
        <end position="361"/>
    </location>
</feature>
<dbReference type="FunCoup" id="A0A6J2VWH0">
    <property type="interactions" value="47"/>
</dbReference>
<dbReference type="CTD" id="100150688"/>
<evidence type="ECO:0000256" key="3">
    <source>
        <dbReference type="ARBA" id="ARBA00022692"/>
    </source>
</evidence>
<evidence type="ECO:0000313" key="16">
    <source>
        <dbReference type="Proteomes" id="UP000504632"/>
    </source>
</evidence>
<evidence type="ECO:0000256" key="10">
    <source>
        <dbReference type="ARBA" id="ARBA00023170"/>
    </source>
</evidence>
<dbReference type="PRINTS" id="PR00237">
    <property type="entry name" value="GPCRRHODOPSN"/>
</dbReference>
<keyword evidence="8 14" id="KW-0472">Membrane</keyword>
<dbReference type="InterPro" id="IPR017452">
    <property type="entry name" value="GPCR_Rhodpsn_7TM"/>
</dbReference>
<organism evidence="16 17">
    <name type="scientific">Chanos chanos</name>
    <name type="common">Milkfish</name>
    <name type="synonym">Mugil chanos</name>
    <dbReference type="NCBI Taxonomy" id="29144"/>
    <lineage>
        <taxon>Eukaryota</taxon>
        <taxon>Metazoa</taxon>
        <taxon>Chordata</taxon>
        <taxon>Craniata</taxon>
        <taxon>Vertebrata</taxon>
        <taxon>Euteleostomi</taxon>
        <taxon>Actinopterygii</taxon>
        <taxon>Neopterygii</taxon>
        <taxon>Teleostei</taxon>
        <taxon>Ostariophysi</taxon>
        <taxon>Gonorynchiformes</taxon>
        <taxon>Chanidae</taxon>
        <taxon>Chanos</taxon>
    </lineage>
</organism>
<dbReference type="PROSITE" id="PS00237">
    <property type="entry name" value="G_PROTEIN_RECEP_F1_1"/>
    <property type="match status" value="1"/>
</dbReference>
<name>A0A6J2VWH0_CHACN</name>
<sequence length="361" mass="40200">MAGSNFSVSDAANCTDLYYHRSTARVLMPLAYAIVSPLGLLGNALALHVILSNRAKINSTTLYSANLVVSDILFSLSLPLRAVYYGLGFHWPMGETLCKITALLFYVNTYSGVNFMTCLAVDRFVAIVLPLRLSKLRKVKNVRYVCLAVWLVVLAQTLPLLGMPMTHREPDGTVTCMEYPNFERHVEGLPYMLIGAVVLGYGIPVMTILGCYSLLVFRLRLAEKGNQLTERSGRSRKAMGVIAGVVLVFLVCFSPYHLDILQFMVRKLFYETSCDELRAFQVSLHVTVCLMNLNACLDPFVYFFACKGYKKKILQMMKLQMSTSFSSAGRTSHDSSCPRDARGGDGRHSTRVHLNSIKNSP</sequence>
<keyword evidence="9" id="KW-1015">Disulfide bond</keyword>
<evidence type="ECO:0000256" key="4">
    <source>
        <dbReference type="ARBA" id="ARBA00022859"/>
    </source>
</evidence>
<evidence type="ECO:0000256" key="1">
    <source>
        <dbReference type="ARBA" id="ARBA00004651"/>
    </source>
</evidence>
<evidence type="ECO:0000256" key="11">
    <source>
        <dbReference type="ARBA" id="ARBA00023224"/>
    </source>
</evidence>
<keyword evidence="6 12" id="KW-0297">G-protein coupled receptor</keyword>
<dbReference type="Pfam" id="PF00001">
    <property type="entry name" value="7tm_1"/>
    <property type="match status" value="1"/>
</dbReference>
<gene>
    <name evidence="17" type="primary">gpr183b</name>
</gene>
<evidence type="ECO:0000256" key="6">
    <source>
        <dbReference type="ARBA" id="ARBA00023040"/>
    </source>
</evidence>
<dbReference type="GO" id="GO:0004930">
    <property type="term" value="F:G protein-coupled receptor activity"/>
    <property type="evidence" value="ECO:0007669"/>
    <property type="project" value="UniProtKB-KW"/>
</dbReference>
<keyword evidence="10 12" id="KW-0675">Receptor</keyword>
<feature type="transmembrane region" description="Helical" evidence="14">
    <location>
        <begin position="104"/>
        <end position="129"/>
    </location>
</feature>
<keyword evidence="3 12" id="KW-0812">Transmembrane</keyword>
<feature type="transmembrane region" description="Helical" evidence="14">
    <location>
        <begin position="191"/>
        <end position="217"/>
    </location>
</feature>
<feature type="transmembrane region" description="Helical" evidence="14">
    <location>
        <begin position="30"/>
        <end position="51"/>
    </location>
</feature>
<proteinExistence type="inferred from homology"/>
<dbReference type="OrthoDB" id="10021141at2759"/>
<dbReference type="Proteomes" id="UP000504632">
    <property type="component" value="Chromosome 7"/>
</dbReference>
<evidence type="ECO:0000256" key="5">
    <source>
        <dbReference type="ARBA" id="ARBA00022989"/>
    </source>
</evidence>
<dbReference type="GO" id="GO:0005886">
    <property type="term" value="C:plasma membrane"/>
    <property type="evidence" value="ECO:0007669"/>
    <property type="project" value="UniProtKB-SubCell"/>
</dbReference>
<keyword evidence="11 12" id="KW-0807">Transducer</keyword>
<evidence type="ECO:0000256" key="2">
    <source>
        <dbReference type="ARBA" id="ARBA00022475"/>
    </source>
</evidence>